<name>A0A7X4LN64_9VIBR</name>
<gene>
    <name evidence="2" type="ORF">F9817_17975</name>
</gene>
<feature type="transmembrane region" description="Helical" evidence="1">
    <location>
        <begin position="52"/>
        <end position="70"/>
    </location>
</feature>
<keyword evidence="1" id="KW-0472">Membrane</keyword>
<accession>A0A7X4LN64</accession>
<feature type="transmembrane region" description="Helical" evidence="1">
    <location>
        <begin position="142"/>
        <end position="165"/>
    </location>
</feature>
<feature type="transmembrane region" description="Helical" evidence="1">
    <location>
        <begin position="77"/>
        <end position="98"/>
    </location>
</feature>
<dbReference type="EMBL" id="WEKT01000044">
    <property type="protein sequence ID" value="MZI95068.1"/>
    <property type="molecule type" value="Genomic_DNA"/>
</dbReference>
<proteinExistence type="predicted"/>
<sequence>MNNQIINSMSLEISDIWKRRFELFDSLSAQERPRNDVFKSVAYKSLSIKERYILSFNPLAFFGGFIYYLFKGMTEKAGVLFSATAIWCALLAGVEYLLGIRIPLVFYWVIPSLLSAQLANFDYYCKLTQGESLWPDMPRWIYLRYGVTQMVLAASLICGGVVTFVSNHQYSTADARHSMQAIRINCGLDKVYVMPNELDLFGKQALCRNF</sequence>
<protein>
    <recommendedName>
        <fullName evidence="4">DUF2628 domain-containing protein</fullName>
    </recommendedName>
</protein>
<evidence type="ECO:0000256" key="1">
    <source>
        <dbReference type="SAM" id="Phobius"/>
    </source>
</evidence>
<organism evidence="2 3">
    <name type="scientific">Vibrio eleionomae</name>
    <dbReference type="NCBI Taxonomy" id="2653505"/>
    <lineage>
        <taxon>Bacteria</taxon>
        <taxon>Pseudomonadati</taxon>
        <taxon>Pseudomonadota</taxon>
        <taxon>Gammaproteobacteria</taxon>
        <taxon>Vibrionales</taxon>
        <taxon>Vibrionaceae</taxon>
        <taxon>Vibrio</taxon>
    </lineage>
</organism>
<comment type="caution">
    <text evidence="2">The sequence shown here is derived from an EMBL/GenBank/DDBJ whole genome shotgun (WGS) entry which is preliminary data.</text>
</comment>
<evidence type="ECO:0008006" key="4">
    <source>
        <dbReference type="Google" id="ProtNLM"/>
    </source>
</evidence>
<feature type="transmembrane region" description="Helical" evidence="1">
    <location>
        <begin position="104"/>
        <end position="121"/>
    </location>
</feature>
<evidence type="ECO:0000313" key="2">
    <source>
        <dbReference type="EMBL" id="MZI95068.1"/>
    </source>
</evidence>
<evidence type="ECO:0000313" key="3">
    <source>
        <dbReference type="Proteomes" id="UP000462621"/>
    </source>
</evidence>
<keyword evidence="1" id="KW-0812">Transmembrane</keyword>
<keyword evidence="1" id="KW-1133">Transmembrane helix</keyword>
<dbReference type="Proteomes" id="UP000462621">
    <property type="component" value="Unassembled WGS sequence"/>
</dbReference>
<reference evidence="2 3" key="1">
    <citation type="submission" date="2019-10" db="EMBL/GenBank/DDBJ databases">
        <title>Vibrio sp. nov. isolated from a shrimp pond.</title>
        <authorList>
            <person name="Gomez-Gil B."/>
            <person name="Enciso-Ibarra J."/>
            <person name="Enciso-Ibarra K."/>
            <person name="Bolan-Mejia C."/>
        </authorList>
    </citation>
    <scope>NUCLEOTIDE SEQUENCE [LARGE SCALE GENOMIC DNA]</scope>
    <source>
        <strain evidence="2 3">CAIM 722</strain>
    </source>
</reference>
<dbReference type="RefSeq" id="WP_161157547.1">
    <property type="nucleotide sequence ID" value="NZ_WEKT01000044.1"/>
</dbReference>
<keyword evidence="3" id="KW-1185">Reference proteome</keyword>
<dbReference type="AlphaFoldDB" id="A0A7X4LN64"/>